<comment type="caution">
    <text evidence="1">The sequence shown here is derived from an EMBL/GenBank/DDBJ whole genome shotgun (WGS) entry which is preliminary data.</text>
</comment>
<protein>
    <submittedName>
        <fullName evidence="1">Uncharacterized protein</fullName>
    </submittedName>
</protein>
<dbReference type="RefSeq" id="WP_144333854.1">
    <property type="nucleotide sequence ID" value="NZ_VLPL01000007.1"/>
</dbReference>
<reference evidence="1 2" key="1">
    <citation type="submission" date="2019-07" db="EMBL/GenBank/DDBJ databases">
        <authorList>
            <person name="Huq M.A."/>
        </authorList>
    </citation>
    <scope>NUCLEOTIDE SEQUENCE [LARGE SCALE GENOMIC DNA]</scope>
    <source>
        <strain evidence="1 2">MAH-3</strain>
    </source>
</reference>
<evidence type="ECO:0000313" key="2">
    <source>
        <dbReference type="Proteomes" id="UP000316008"/>
    </source>
</evidence>
<gene>
    <name evidence="1" type="ORF">FO442_14125</name>
</gene>
<organism evidence="1 2">
    <name type="scientific">Fluviicola chungangensis</name>
    <dbReference type="NCBI Taxonomy" id="2597671"/>
    <lineage>
        <taxon>Bacteria</taxon>
        <taxon>Pseudomonadati</taxon>
        <taxon>Bacteroidota</taxon>
        <taxon>Flavobacteriia</taxon>
        <taxon>Flavobacteriales</taxon>
        <taxon>Crocinitomicaceae</taxon>
        <taxon>Fluviicola</taxon>
    </lineage>
</organism>
<dbReference type="EMBL" id="VLPL01000007">
    <property type="protein sequence ID" value="TSJ41595.1"/>
    <property type="molecule type" value="Genomic_DNA"/>
</dbReference>
<evidence type="ECO:0000313" key="1">
    <source>
        <dbReference type="EMBL" id="TSJ41595.1"/>
    </source>
</evidence>
<sequence length="121" mass="14256">MTWRQLRSYLKGKMFLIGLTFIDQEGEIIEQYQTHGTVLRLTVDGFFKILREDNSVFQIPYDKDTIKIAKEGEYREKTTGEIIKNPDFIMTWKVKTKSPDTVEEIKKYGYKPIFDYGDAKS</sequence>
<dbReference type="Proteomes" id="UP000316008">
    <property type="component" value="Unassembled WGS sequence"/>
</dbReference>
<name>A0A556MP07_9FLAO</name>
<keyword evidence="2" id="KW-1185">Reference proteome</keyword>
<dbReference type="AlphaFoldDB" id="A0A556MP07"/>
<proteinExistence type="predicted"/>
<accession>A0A556MP07</accession>
<dbReference type="OrthoDB" id="5703936at2"/>